<gene>
    <name evidence="8" type="ORF">UFOPK1827_00142</name>
    <name evidence="9" type="ORF">UFOPK2000_00150</name>
    <name evidence="10" type="ORF">UFOPK3708_01025</name>
</gene>
<dbReference type="PANTHER" id="PTHR42930:SF3">
    <property type="entry name" value="PHOSPHATE-SPECIFIC TRANSPORT SYSTEM ACCESSORY PROTEIN PHOU"/>
    <property type="match status" value="1"/>
</dbReference>
<keyword evidence="6" id="KW-0592">Phosphate transport</keyword>
<sequence length="248" mass="27414">MPEQRKTFHQELDEIRDDIVRLGALVGEVIPRGTEVLLTNDMSGAQNLIESDDELDDLSLRIEEHCYHVLALQQPMASDLRSIVTGLWLTGELERSGDLMVNVAKGARRIYGVTLDPKLRGLIERMSEEASRLMKLALDAYAERNASLGVAIDDIDDALDTLHGDYIEAIFESHATHDIGLQASVQLALIGRYYERIGDHAVNIGQRVQYMVTGWLPEQTGAARLVARRSLAAEIGAEVPDPEAESGQ</sequence>
<dbReference type="PIRSF" id="PIRSF003107">
    <property type="entry name" value="PhoU"/>
    <property type="match status" value="1"/>
</dbReference>
<evidence type="ECO:0000259" key="7">
    <source>
        <dbReference type="Pfam" id="PF01895"/>
    </source>
</evidence>
<dbReference type="NCBIfam" id="TIGR02135">
    <property type="entry name" value="phoU_full"/>
    <property type="match status" value="1"/>
</dbReference>
<dbReference type="SUPFAM" id="SSF109755">
    <property type="entry name" value="PhoU-like"/>
    <property type="match status" value="1"/>
</dbReference>
<dbReference type="InterPro" id="IPR026022">
    <property type="entry name" value="PhoU_dom"/>
</dbReference>
<keyword evidence="5" id="KW-0963">Cytoplasm</keyword>
<evidence type="ECO:0000256" key="1">
    <source>
        <dbReference type="ARBA" id="ARBA00004496"/>
    </source>
</evidence>
<dbReference type="AlphaFoldDB" id="A0A6J6G574"/>
<evidence type="ECO:0000256" key="4">
    <source>
        <dbReference type="ARBA" id="ARBA00022448"/>
    </source>
</evidence>
<evidence type="ECO:0000313" key="9">
    <source>
        <dbReference type="EMBL" id="CAB4622554.1"/>
    </source>
</evidence>
<dbReference type="InterPro" id="IPR038078">
    <property type="entry name" value="PhoU-like_sf"/>
</dbReference>
<dbReference type="InterPro" id="IPR028366">
    <property type="entry name" value="PhoU"/>
</dbReference>
<accession>A0A6J6G574</accession>
<comment type="subcellular location">
    <subcellularLocation>
        <location evidence="1">Cytoplasm</location>
    </subcellularLocation>
</comment>
<reference evidence="8" key="1">
    <citation type="submission" date="2020-05" db="EMBL/GenBank/DDBJ databases">
        <authorList>
            <person name="Chiriac C."/>
            <person name="Salcher M."/>
            <person name="Ghai R."/>
            <person name="Kavagutti S V."/>
        </authorList>
    </citation>
    <scope>NUCLEOTIDE SEQUENCE</scope>
</reference>
<dbReference type="GO" id="GO:0045936">
    <property type="term" value="P:negative regulation of phosphate metabolic process"/>
    <property type="evidence" value="ECO:0007669"/>
    <property type="project" value="InterPro"/>
</dbReference>
<evidence type="ECO:0000313" key="8">
    <source>
        <dbReference type="EMBL" id="CAB4594344.1"/>
    </source>
</evidence>
<name>A0A6J6G574_9ZZZZ</name>
<dbReference type="EMBL" id="CAEZVK010000006">
    <property type="protein sequence ID" value="CAB4622554.1"/>
    <property type="molecule type" value="Genomic_DNA"/>
</dbReference>
<dbReference type="PANTHER" id="PTHR42930">
    <property type="entry name" value="PHOSPHATE-SPECIFIC TRANSPORT SYSTEM ACCESSORY PROTEIN PHOU"/>
    <property type="match status" value="1"/>
</dbReference>
<dbReference type="EMBL" id="CAEZUO010000003">
    <property type="protein sequence ID" value="CAB4594344.1"/>
    <property type="molecule type" value="Genomic_DNA"/>
</dbReference>
<dbReference type="GO" id="GO:0030643">
    <property type="term" value="P:intracellular phosphate ion homeostasis"/>
    <property type="evidence" value="ECO:0007669"/>
    <property type="project" value="InterPro"/>
</dbReference>
<dbReference type="GO" id="GO:0005737">
    <property type="term" value="C:cytoplasm"/>
    <property type="evidence" value="ECO:0007669"/>
    <property type="project" value="UniProtKB-SubCell"/>
</dbReference>
<dbReference type="EMBL" id="CAFBNA010000056">
    <property type="protein sequence ID" value="CAB4934095.1"/>
    <property type="molecule type" value="Genomic_DNA"/>
</dbReference>
<evidence type="ECO:0000256" key="5">
    <source>
        <dbReference type="ARBA" id="ARBA00022490"/>
    </source>
</evidence>
<organism evidence="8">
    <name type="scientific">freshwater metagenome</name>
    <dbReference type="NCBI Taxonomy" id="449393"/>
    <lineage>
        <taxon>unclassified sequences</taxon>
        <taxon>metagenomes</taxon>
        <taxon>ecological metagenomes</taxon>
    </lineage>
</organism>
<evidence type="ECO:0000256" key="2">
    <source>
        <dbReference type="ARBA" id="ARBA00008107"/>
    </source>
</evidence>
<evidence type="ECO:0000256" key="6">
    <source>
        <dbReference type="ARBA" id="ARBA00022592"/>
    </source>
</evidence>
<proteinExistence type="inferred from homology"/>
<dbReference type="Pfam" id="PF01895">
    <property type="entry name" value="PhoU"/>
    <property type="match status" value="2"/>
</dbReference>
<comment type="similarity">
    <text evidence="2">Belongs to the PhoU family.</text>
</comment>
<comment type="subunit">
    <text evidence="3">Homodimer.</text>
</comment>
<dbReference type="Gene3D" id="1.20.58.220">
    <property type="entry name" value="Phosphate transport system protein phou homolog 2, domain 2"/>
    <property type="match status" value="1"/>
</dbReference>
<protein>
    <submittedName>
        <fullName evidence="8">Unannotated protein</fullName>
    </submittedName>
</protein>
<feature type="domain" description="PhoU" evidence="7">
    <location>
        <begin position="123"/>
        <end position="208"/>
    </location>
</feature>
<keyword evidence="4" id="KW-0813">Transport</keyword>
<dbReference type="GO" id="GO:0006817">
    <property type="term" value="P:phosphate ion transport"/>
    <property type="evidence" value="ECO:0007669"/>
    <property type="project" value="UniProtKB-KW"/>
</dbReference>
<feature type="domain" description="PhoU" evidence="7">
    <location>
        <begin position="19"/>
        <end position="105"/>
    </location>
</feature>
<evidence type="ECO:0000313" key="10">
    <source>
        <dbReference type="EMBL" id="CAB4934095.1"/>
    </source>
</evidence>
<dbReference type="FunFam" id="1.20.58.220:FF:000004">
    <property type="entry name" value="Phosphate-specific transport system accessory protein PhoU"/>
    <property type="match status" value="1"/>
</dbReference>
<evidence type="ECO:0000256" key="3">
    <source>
        <dbReference type="ARBA" id="ARBA00011738"/>
    </source>
</evidence>